<evidence type="ECO:0000313" key="2">
    <source>
        <dbReference type="EMBL" id="GFA73311.1"/>
    </source>
</evidence>
<feature type="compositionally biased region" description="Polar residues" evidence="1">
    <location>
        <begin position="44"/>
        <end position="56"/>
    </location>
</feature>
<feature type="region of interest" description="Disordered" evidence="1">
    <location>
        <begin position="1"/>
        <end position="101"/>
    </location>
</feature>
<dbReference type="EMBL" id="BKCJ010477612">
    <property type="protein sequence ID" value="GFA73311.1"/>
    <property type="molecule type" value="Genomic_DNA"/>
</dbReference>
<sequence>MFRINPSKTSRKEKHMPKTVSASARTKPITVSQPPIISKKGVNSDLNGLSSTGIDNTKTRRPQPRSNTKNDRVPSASKSSRSQNKEAEVEEHHRNLLLSKNNKHISSACNIIKIDSHDNQKAKVSVKEIQKKYQPKVTKPKKVEHHKSLATPKPRQPRFLLRWSPTGRLFDQEGKLAASSNFESKYDCSNGDDACTSNAMEPKIKRKFKASHQFRLEVFGNCSFGNDHVAVILGFGDLQWGNILITRVYFVEGLGHNLFSVGQFCDSDLEVAFRRNACFVRNLEGVDLLKGDHL</sequence>
<name>A0A699K6S7_TANCI</name>
<proteinExistence type="predicted"/>
<protein>
    <submittedName>
        <fullName evidence="2">Integrase, catalytic region, zinc finger, CCHC-type, peptidase aspartic, catalytic</fullName>
    </submittedName>
</protein>
<organism evidence="2">
    <name type="scientific">Tanacetum cinerariifolium</name>
    <name type="common">Dalmatian daisy</name>
    <name type="synonym">Chrysanthemum cinerariifolium</name>
    <dbReference type="NCBI Taxonomy" id="118510"/>
    <lineage>
        <taxon>Eukaryota</taxon>
        <taxon>Viridiplantae</taxon>
        <taxon>Streptophyta</taxon>
        <taxon>Embryophyta</taxon>
        <taxon>Tracheophyta</taxon>
        <taxon>Spermatophyta</taxon>
        <taxon>Magnoliopsida</taxon>
        <taxon>eudicotyledons</taxon>
        <taxon>Gunneridae</taxon>
        <taxon>Pentapetalae</taxon>
        <taxon>asterids</taxon>
        <taxon>campanulids</taxon>
        <taxon>Asterales</taxon>
        <taxon>Asteraceae</taxon>
        <taxon>Asteroideae</taxon>
        <taxon>Anthemideae</taxon>
        <taxon>Anthemidinae</taxon>
        <taxon>Tanacetum</taxon>
    </lineage>
</organism>
<reference evidence="2" key="1">
    <citation type="journal article" date="2019" name="Sci. Rep.">
        <title>Draft genome of Tanacetum cinerariifolium, the natural source of mosquito coil.</title>
        <authorList>
            <person name="Yamashiro T."/>
            <person name="Shiraishi A."/>
            <person name="Satake H."/>
            <person name="Nakayama K."/>
        </authorList>
    </citation>
    <scope>NUCLEOTIDE SEQUENCE</scope>
</reference>
<comment type="caution">
    <text evidence="2">The sequence shown here is derived from an EMBL/GenBank/DDBJ whole genome shotgun (WGS) entry which is preliminary data.</text>
</comment>
<dbReference type="AlphaFoldDB" id="A0A699K6S7"/>
<gene>
    <name evidence="2" type="ORF">Tci_645283</name>
</gene>
<evidence type="ECO:0000256" key="1">
    <source>
        <dbReference type="SAM" id="MobiDB-lite"/>
    </source>
</evidence>
<feature type="compositionally biased region" description="Polar residues" evidence="1">
    <location>
        <begin position="20"/>
        <end position="35"/>
    </location>
</feature>
<accession>A0A699K6S7</accession>
<feature type="compositionally biased region" description="Basic and acidic residues" evidence="1">
    <location>
        <begin position="83"/>
        <end position="94"/>
    </location>
</feature>